<dbReference type="Proteomes" id="UP000023152">
    <property type="component" value="Unassembled WGS sequence"/>
</dbReference>
<dbReference type="AlphaFoldDB" id="X6P6H9"/>
<keyword evidence="3" id="KW-1185">Reference proteome</keyword>
<evidence type="ECO:0000313" key="2">
    <source>
        <dbReference type="EMBL" id="ETO33786.1"/>
    </source>
</evidence>
<evidence type="ECO:0000256" key="1">
    <source>
        <dbReference type="SAM" id="MobiDB-lite"/>
    </source>
</evidence>
<feature type="compositionally biased region" description="Basic and acidic residues" evidence="1">
    <location>
        <begin position="8"/>
        <end position="26"/>
    </location>
</feature>
<organism evidence="2 3">
    <name type="scientific">Reticulomyxa filosa</name>
    <dbReference type="NCBI Taxonomy" id="46433"/>
    <lineage>
        <taxon>Eukaryota</taxon>
        <taxon>Sar</taxon>
        <taxon>Rhizaria</taxon>
        <taxon>Retaria</taxon>
        <taxon>Foraminifera</taxon>
        <taxon>Monothalamids</taxon>
        <taxon>Reticulomyxidae</taxon>
        <taxon>Reticulomyxa</taxon>
    </lineage>
</organism>
<feature type="non-terminal residue" evidence="2">
    <location>
        <position position="1"/>
    </location>
</feature>
<gene>
    <name evidence="2" type="ORF">RFI_03317</name>
</gene>
<sequence length="214" mass="24540">SDQSASTPERRPFDYKHEHEHEQSHGDAGEVVFVQCHWRRGKVWMKDDNGVSLMQTNHKDQPVTTATITITITCTIICSQHSHCWTNCSTLPIKATGEFQTSLLKVLKELTFSLKTSGRPLSTFPSSKRHRTLFLPEKDIIFAIYENKVFTEQVRITQYNDIHSNAHLTMGLSNDNEFGISSHLCQQACTSGGFTKKKKRRRLMNEEEEEIDKL</sequence>
<name>X6P6H9_RETFI</name>
<evidence type="ECO:0000313" key="3">
    <source>
        <dbReference type="Proteomes" id="UP000023152"/>
    </source>
</evidence>
<proteinExistence type="predicted"/>
<protein>
    <submittedName>
        <fullName evidence="2">Uncharacterized protein</fullName>
    </submittedName>
</protein>
<dbReference type="EMBL" id="ASPP01003138">
    <property type="protein sequence ID" value="ETO33786.1"/>
    <property type="molecule type" value="Genomic_DNA"/>
</dbReference>
<accession>X6P6H9</accession>
<reference evidence="2 3" key="1">
    <citation type="journal article" date="2013" name="Curr. Biol.">
        <title>The Genome of the Foraminiferan Reticulomyxa filosa.</title>
        <authorList>
            <person name="Glockner G."/>
            <person name="Hulsmann N."/>
            <person name="Schleicher M."/>
            <person name="Noegel A.A."/>
            <person name="Eichinger L."/>
            <person name="Gallinger C."/>
            <person name="Pawlowski J."/>
            <person name="Sierra R."/>
            <person name="Euteneuer U."/>
            <person name="Pillet L."/>
            <person name="Moustafa A."/>
            <person name="Platzer M."/>
            <person name="Groth M."/>
            <person name="Szafranski K."/>
            <person name="Schliwa M."/>
        </authorList>
    </citation>
    <scope>NUCLEOTIDE SEQUENCE [LARGE SCALE GENOMIC DNA]</scope>
</reference>
<comment type="caution">
    <text evidence="2">The sequence shown here is derived from an EMBL/GenBank/DDBJ whole genome shotgun (WGS) entry which is preliminary data.</text>
</comment>
<feature type="region of interest" description="Disordered" evidence="1">
    <location>
        <begin position="1"/>
        <end position="26"/>
    </location>
</feature>